<dbReference type="OrthoDB" id="9761531at2"/>
<proteinExistence type="predicted"/>
<evidence type="ECO:0000313" key="3">
    <source>
        <dbReference type="EMBL" id="PYZ92134.1"/>
    </source>
</evidence>
<dbReference type="Proteomes" id="UP000248214">
    <property type="component" value="Unassembled WGS sequence"/>
</dbReference>
<dbReference type="SUPFAM" id="SSF47781">
    <property type="entry name" value="RuvA domain 2-like"/>
    <property type="match status" value="1"/>
</dbReference>
<keyword evidence="4" id="KW-1185">Reference proteome</keyword>
<reference evidence="3 4" key="1">
    <citation type="submission" date="2017-10" db="EMBL/GenBank/DDBJ databases">
        <title>Bacillus sp. nov., a halophilic bacterium isolated from a Keqin Lake.</title>
        <authorList>
            <person name="Wang H."/>
        </authorList>
    </citation>
    <scope>NUCLEOTIDE SEQUENCE [LARGE SCALE GENOMIC DNA]</scope>
    <source>
        <strain evidence="3 4">KQ-12</strain>
    </source>
</reference>
<dbReference type="SUPFAM" id="SSF56281">
    <property type="entry name" value="Metallo-hydrolase/oxidoreductase"/>
    <property type="match status" value="1"/>
</dbReference>
<feature type="compositionally biased region" description="Acidic residues" evidence="1">
    <location>
        <begin position="8"/>
        <end position="20"/>
    </location>
</feature>
<dbReference type="PANTHER" id="PTHR30619:SF7">
    <property type="entry name" value="BETA-LACTAMASE DOMAIN PROTEIN"/>
    <property type="match status" value="1"/>
</dbReference>
<evidence type="ECO:0000259" key="2">
    <source>
        <dbReference type="SMART" id="SM00849"/>
    </source>
</evidence>
<dbReference type="AlphaFoldDB" id="A0A323TD46"/>
<evidence type="ECO:0000313" key="4">
    <source>
        <dbReference type="Proteomes" id="UP000248214"/>
    </source>
</evidence>
<dbReference type="Gene3D" id="1.10.150.320">
    <property type="entry name" value="Photosystem II 12 kDa extrinsic protein"/>
    <property type="match status" value="1"/>
</dbReference>
<dbReference type="InterPro" id="IPR036866">
    <property type="entry name" value="RibonucZ/Hydroxyglut_hydro"/>
</dbReference>
<evidence type="ECO:0000256" key="1">
    <source>
        <dbReference type="SAM" id="MobiDB-lite"/>
    </source>
</evidence>
<dbReference type="EMBL" id="PDOD01000005">
    <property type="protein sequence ID" value="PYZ92134.1"/>
    <property type="molecule type" value="Genomic_DNA"/>
</dbReference>
<dbReference type="SMART" id="SM00849">
    <property type="entry name" value="Lactamase_B"/>
    <property type="match status" value="1"/>
</dbReference>
<dbReference type="InterPro" id="IPR001279">
    <property type="entry name" value="Metallo-B-lactamas"/>
</dbReference>
<gene>
    <name evidence="3" type="ORF">CR194_17220</name>
</gene>
<dbReference type="Gene3D" id="3.60.15.10">
    <property type="entry name" value="Ribonuclease Z/Hydroxyacylglutathione hydrolase-like"/>
    <property type="match status" value="1"/>
</dbReference>
<dbReference type="GO" id="GO:0016787">
    <property type="term" value="F:hydrolase activity"/>
    <property type="evidence" value="ECO:0007669"/>
    <property type="project" value="UniProtKB-KW"/>
</dbReference>
<feature type="region of interest" description="Disordered" evidence="1">
    <location>
        <begin position="293"/>
        <end position="341"/>
    </location>
</feature>
<name>A0A323TD46_9BACI</name>
<dbReference type="Pfam" id="PF12836">
    <property type="entry name" value="HHH_3"/>
    <property type="match status" value="1"/>
</dbReference>
<feature type="compositionally biased region" description="Low complexity" evidence="1">
    <location>
        <begin position="299"/>
        <end position="313"/>
    </location>
</feature>
<accession>A0A323TD46</accession>
<organism evidence="3 4">
    <name type="scientific">Salipaludibacillus keqinensis</name>
    <dbReference type="NCBI Taxonomy" id="2045207"/>
    <lineage>
        <taxon>Bacteria</taxon>
        <taxon>Bacillati</taxon>
        <taxon>Bacillota</taxon>
        <taxon>Bacilli</taxon>
        <taxon>Bacillales</taxon>
        <taxon>Bacillaceae</taxon>
    </lineage>
</organism>
<feature type="region of interest" description="Disordered" evidence="1">
    <location>
        <begin position="1"/>
        <end position="35"/>
    </location>
</feature>
<dbReference type="Pfam" id="PF00753">
    <property type="entry name" value="Lactamase_B"/>
    <property type="match status" value="1"/>
</dbReference>
<dbReference type="PANTHER" id="PTHR30619">
    <property type="entry name" value="DNA INTERNALIZATION/COMPETENCE PROTEIN COMEC/REC2"/>
    <property type="match status" value="1"/>
</dbReference>
<feature type="domain" description="Metallo-beta-lactamase" evidence="2">
    <location>
        <begin position="57"/>
        <end position="252"/>
    </location>
</feature>
<dbReference type="CDD" id="cd07731">
    <property type="entry name" value="ComA-like_MBL-fold"/>
    <property type="match status" value="1"/>
</dbReference>
<dbReference type="InterPro" id="IPR010994">
    <property type="entry name" value="RuvA_2-like"/>
</dbReference>
<dbReference type="InterPro" id="IPR035681">
    <property type="entry name" value="ComA-like_MBL"/>
</dbReference>
<protein>
    <submittedName>
        <fullName evidence="3">MBL fold metallo-hydrolase</fullName>
    </submittedName>
</protein>
<keyword evidence="3" id="KW-0378">Hydrolase</keyword>
<sequence length="403" mass="43995">MEEHTVENNDEPVNEPDETTNETNNSEPENEVLEEVEDLEELEELEELSVHFIDVGQADATLFQFTHEGEEFAVLFDTGNWNRNDTVNYLHDQDISSLDVMIGSHPHADHIGQMDKILDEFDVGEVWMSGDETSSQTFERVLDAIESSDVAYEEPRAGDVFGIDPLTIEVFNPETLTGDVHEGSLTAKFTFGEVSFLLTGDAETQTEQAMITRDHDLSADVLQLGHHGSDTSTSSEFLSAVSPTIAIVSAGAGNQYGHPHDSVVERIQEAGVDLYGTHVNGTIVIETDGENIDTLTSEDGTISPSSTDSGSSNTEEKVEEETETKENEEHEESSEPATDASCIDINSATIDELQEIIHIGPARAEEMLDLRPFSSVDDMTRINGIAAKTLEDIKSEGNACIGG</sequence>
<dbReference type="InterPro" id="IPR052159">
    <property type="entry name" value="Competence_DNA_uptake"/>
</dbReference>
<comment type="caution">
    <text evidence="3">The sequence shown here is derived from an EMBL/GenBank/DDBJ whole genome shotgun (WGS) entry which is preliminary data.</text>
</comment>